<reference evidence="2" key="1">
    <citation type="journal article" date="2019" name="Int. J. Syst. Evol. Microbiol.">
        <title>The Global Catalogue of Microorganisms (GCM) 10K type strain sequencing project: providing services to taxonomists for standard genome sequencing and annotation.</title>
        <authorList>
            <consortium name="The Broad Institute Genomics Platform"/>
            <consortium name="The Broad Institute Genome Sequencing Center for Infectious Disease"/>
            <person name="Wu L."/>
            <person name="Ma J."/>
        </authorList>
    </citation>
    <scope>NUCLEOTIDE SEQUENCE [LARGE SCALE GENOMIC DNA]</scope>
    <source>
        <strain evidence="2">JCM 31486</strain>
    </source>
</reference>
<evidence type="ECO:0000313" key="2">
    <source>
        <dbReference type="Proteomes" id="UP001597045"/>
    </source>
</evidence>
<dbReference type="SUPFAM" id="SSF46785">
    <property type="entry name" value="Winged helix' DNA-binding domain"/>
    <property type="match status" value="1"/>
</dbReference>
<protein>
    <recommendedName>
        <fullName evidence="3">MarR family transcriptional regulator</fullName>
    </recommendedName>
</protein>
<dbReference type="EMBL" id="JBHTIS010001660">
    <property type="protein sequence ID" value="MFD1048548.1"/>
    <property type="molecule type" value="Genomic_DNA"/>
</dbReference>
<organism evidence="1 2">
    <name type="scientific">Kibdelosporangium lantanae</name>
    <dbReference type="NCBI Taxonomy" id="1497396"/>
    <lineage>
        <taxon>Bacteria</taxon>
        <taxon>Bacillati</taxon>
        <taxon>Actinomycetota</taxon>
        <taxon>Actinomycetes</taxon>
        <taxon>Pseudonocardiales</taxon>
        <taxon>Pseudonocardiaceae</taxon>
        <taxon>Kibdelosporangium</taxon>
    </lineage>
</organism>
<accession>A0ABW3MD32</accession>
<dbReference type="Gene3D" id="1.10.10.10">
    <property type="entry name" value="Winged helix-like DNA-binding domain superfamily/Winged helix DNA-binding domain"/>
    <property type="match status" value="1"/>
</dbReference>
<name>A0ABW3MD32_9PSEU</name>
<sequence>ADARDGRAVRVELTEAGVAVQNKIRAERSRLFADRMSELPDEYTAQLLDALPALEALGELMRRRDS</sequence>
<feature type="non-terminal residue" evidence="1">
    <location>
        <position position="1"/>
    </location>
</feature>
<proteinExistence type="predicted"/>
<comment type="caution">
    <text evidence="1">The sequence shown here is derived from an EMBL/GenBank/DDBJ whole genome shotgun (WGS) entry which is preliminary data.</text>
</comment>
<evidence type="ECO:0008006" key="3">
    <source>
        <dbReference type="Google" id="ProtNLM"/>
    </source>
</evidence>
<gene>
    <name evidence="1" type="ORF">ACFQ1S_24955</name>
</gene>
<evidence type="ECO:0000313" key="1">
    <source>
        <dbReference type="EMBL" id="MFD1048548.1"/>
    </source>
</evidence>
<dbReference type="InterPro" id="IPR036390">
    <property type="entry name" value="WH_DNA-bd_sf"/>
</dbReference>
<dbReference type="Proteomes" id="UP001597045">
    <property type="component" value="Unassembled WGS sequence"/>
</dbReference>
<keyword evidence="2" id="KW-1185">Reference proteome</keyword>
<dbReference type="InterPro" id="IPR036388">
    <property type="entry name" value="WH-like_DNA-bd_sf"/>
</dbReference>